<protein>
    <submittedName>
        <fullName evidence="2">Esterase-like activity of phytase family protein</fullName>
    </submittedName>
</protein>
<organism evidence="2 3">
    <name type="scientific">Flaviflagellibacter deserti</name>
    <dbReference type="NCBI Taxonomy" id="2267266"/>
    <lineage>
        <taxon>Bacteria</taxon>
        <taxon>Pseudomonadati</taxon>
        <taxon>Pseudomonadota</taxon>
        <taxon>Alphaproteobacteria</taxon>
        <taxon>Hyphomicrobiales</taxon>
        <taxon>Flaviflagellibacter</taxon>
    </lineage>
</organism>
<accession>A0ABV9Z4C8</accession>
<dbReference type="Proteomes" id="UP001595796">
    <property type="component" value="Unassembled WGS sequence"/>
</dbReference>
<dbReference type="EMBL" id="JBHSJF010000006">
    <property type="protein sequence ID" value="MFC5068562.1"/>
    <property type="molecule type" value="Genomic_DNA"/>
</dbReference>
<evidence type="ECO:0000313" key="3">
    <source>
        <dbReference type="Proteomes" id="UP001595796"/>
    </source>
</evidence>
<dbReference type="RefSeq" id="WP_379770727.1">
    <property type="nucleotide sequence ID" value="NZ_JBHSJF010000006.1"/>
</dbReference>
<comment type="caution">
    <text evidence="2">The sequence shown here is derived from an EMBL/GenBank/DDBJ whole genome shotgun (WGS) entry which is preliminary data.</text>
</comment>
<sequence>MASTPALAEPITITAKPIASFERANPERTEFGALTFRGGLELRGSDRSFGGYSGLRVEADGSRFRALSDRATWLEGRIVYDGTRPIGIEDASIAEVLDAKGASLVGTSRGDTEALEVRGSTAWVTTEGVPQLLRFDFGANNANPRGFLTIRLPKGMTAMPSNAGLEALAIVPDGQPRAGSFLMLGEDPSGKDGNHPAWLIPGKGGFAETLSLREHDGFAVTDATFLPGGDLVVLQRKYRAPLLSIRIRRIAAKDVAPGAVLDGPLLFEANLSQEIDNLEAISATKAADGTTVLTLLSDDNFNPFQRTILLQFGLKE</sequence>
<reference evidence="3" key="1">
    <citation type="journal article" date="2019" name="Int. J. Syst. Evol. Microbiol.">
        <title>The Global Catalogue of Microorganisms (GCM) 10K type strain sequencing project: providing services to taxonomists for standard genome sequencing and annotation.</title>
        <authorList>
            <consortium name="The Broad Institute Genomics Platform"/>
            <consortium name="The Broad Institute Genome Sequencing Center for Infectious Disease"/>
            <person name="Wu L."/>
            <person name="Ma J."/>
        </authorList>
    </citation>
    <scope>NUCLEOTIDE SEQUENCE [LARGE SCALE GENOMIC DNA]</scope>
    <source>
        <strain evidence="3">CGMCC 1.16444</strain>
    </source>
</reference>
<evidence type="ECO:0000313" key="2">
    <source>
        <dbReference type="EMBL" id="MFC5068562.1"/>
    </source>
</evidence>
<dbReference type="InterPro" id="IPR014567">
    <property type="entry name" value="UCP031900"/>
</dbReference>
<dbReference type="InterPro" id="IPR027372">
    <property type="entry name" value="Phytase-like_dom"/>
</dbReference>
<feature type="domain" description="Phytase-like" evidence="1">
    <location>
        <begin position="48"/>
        <end position="301"/>
    </location>
</feature>
<dbReference type="PIRSF" id="PIRSF031900">
    <property type="entry name" value="UCP031900"/>
    <property type="match status" value="1"/>
</dbReference>
<keyword evidence="3" id="KW-1185">Reference proteome</keyword>
<name>A0ABV9Z4C8_9HYPH</name>
<evidence type="ECO:0000259" key="1">
    <source>
        <dbReference type="Pfam" id="PF13449"/>
    </source>
</evidence>
<dbReference type="Pfam" id="PF13449">
    <property type="entry name" value="Phytase-like"/>
    <property type="match status" value="1"/>
</dbReference>
<proteinExistence type="predicted"/>
<gene>
    <name evidence="2" type="ORF">ACFPFW_11130</name>
</gene>